<reference evidence="10" key="2">
    <citation type="submission" date="2009-11" db="EMBL/GenBank/DDBJ databases">
        <title>The Genome Sequence of Allomyces macrogynus strain ATCC 38327.</title>
        <authorList>
            <consortium name="The Broad Institute Genome Sequencing Platform"/>
            <person name="Russ C."/>
            <person name="Cuomo C."/>
            <person name="Shea T."/>
            <person name="Young S.K."/>
            <person name="Zeng Q."/>
            <person name="Koehrsen M."/>
            <person name="Haas B."/>
            <person name="Borodovsky M."/>
            <person name="Guigo R."/>
            <person name="Alvarado L."/>
            <person name="Berlin A."/>
            <person name="Borenstein D."/>
            <person name="Chen Z."/>
            <person name="Engels R."/>
            <person name="Freedman E."/>
            <person name="Gellesch M."/>
            <person name="Goldberg J."/>
            <person name="Griggs A."/>
            <person name="Gujja S."/>
            <person name="Heiman D."/>
            <person name="Hepburn T."/>
            <person name="Howarth C."/>
            <person name="Jen D."/>
            <person name="Larson L."/>
            <person name="Lewis B."/>
            <person name="Mehta T."/>
            <person name="Park D."/>
            <person name="Pearson M."/>
            <person name="Roberts A."/>
            <person name="Saif S."/>
            <person name="Shenoy N."/>
            <person name="Sisk P."/>
            <person name="Stolte C."/>
            <person name="Sykes S."/>
            <person name="Walk T."/>
            <person name="White J."/>
            <person name="Yandava C."/>
            <person name="Burger G."/>
            <person name="Gray M.W."/>
            <person name="Holland P.W.H."/>
            <person name="King N."/>
            <person name="Lang F.B.F."/>
            <person name="Roger A.J."/>
            <person name="Ruiz-Trillo I."/>
            <person name="Lander E."/>
            <person name="Nusbaum C."/>
        </authorList>
    </citation>
    <scope>NUCLEOTIDE SEQUENCE [LARGE SCALE GENOMIC DNA]</scope>
    <source>
        <strain evidence="10">ATCC 38327</strain>
    </source>
</reference>
<dbReference type="InterPro" id="IPR000679">
    <property type="entry name" value="Znf_GATA"/>
</dbReference>
<feature type="compositionally biased region" description="Pro residues" evidence="7">
    <location>
        <begin position="438"/>
        <end position="453"/>
    </location>
</feature>
<feature type="region of interest" description="Disordered" evidence="7">
    <location>
        <begin position="380"/>
        <end position="580"/>
    </location>
</feature>
<evidence type="ECO:0000313" key="9">
    <source>
        <dbReference type="EMBL" id="KNE54784.1"/>
    </source>
</evidence>
<dbReference type="AlphaFoldDB" id="A0A0L0RXC6"/>
<feature type="compositionally biased region" description="Low complexity" evidence="7">
    <location>
        <begin position="26"/>
        <end position="38"/>
    </location>
</feature>
<dbReference type="PANTHER" id="PTHR47172:SF24">
    <property type="entry name" value="GATA ZINC FINGER DOMAIN-CONTAINING PROTEIN 14-RELATED"/>
    <property type="match status" value="1"/>
</dbReference>
<feature type="region of interest" description="Disordered" evidence="7">
    <location>
        <begin position="1"/>
        <end position="263"/>
    </location>
</feature>
<gene>
    <name evidence="9" type="ORF">AMAG_00738</name>
</gene>
<dbReference type="GO" id="GO:0006355">
    <property type="term" value="P:regulation of DNA-templated transcription"/>
    <property type="evidence" value="ECO:0007669"/>
    <property type="project" value="InterPro"/>
</dbReference>
<feature type="compositionally biased region" description="Low complexity" evidence="7">
    <location>
        <begin position="59"/>
        <end position="72"/>
    </location>
</feature>
<organism evidence="9 10">
    <name type="scientific">Allomyces macrogynus (strain ATCC 38327)</name>
    <name type="common">Allomyces javanicus var. macrogynus</name>
    <dbReference type="NCBI Taxonomy" id="578462"/>
    <lineage>
        <taxon>Eukaryota</taxon>
        <taxon>Fungi</taxon>
        <taxon>Fungi incertae sedis</taxon>
        <taxon>Blastocladiomycota</taxon>
        <taxon>Blastocladiomycetes</taxon>
        <taxon>Blastocladiales</taxon>
        <taxon>Blastocladiaceae</taxon>
        <taxon>Allomyces</taxon>
    </lineage>
</organism>
<dbReference type="SMART" id="SM00401">
    <property type="entry name" value="ZnF_GATA"/>
    <property type="match status" value="1"/>
</dbReference>
<dbReference type="GO" id="GO:0043565">
    <property type="term" value="F:sequence-specific DNA binding"/>
    <property type="evidence" value="ECO:0007669"/>
    <property type="project" value="InterPro"/>
</dbReference>
<dbReference type="Pfam" id="PF00320">
    <property type="entry name" value="GATA"/>
    <property type="match status" value="1"/>
</dbReference>
<sequence>MATAPYTHAHEPAAPAPYRTDRQYGARALAPAAAQPPADLYQYQHHRPPPPPSLDGVEQQHQPPQQQPQQAPSSGGLRSPATQPWGARGDGGPASDAHAHMHPSIALTVADVPVSHGDAAGRGPGLCPPNAPTTTPRTNDADTGYSMPPAPPTHTSPAPSRASRTARLTAMAAPAASAGPLARAPSVSGRGPLQPPPPTHQQEQQPSLPPLAHAVPPPPHLPPPQVPLGPPVYPPGYYGPDPYGPPPPPGPPGVPSPGYQAGYPRHDASFTVPAPPPDHFADVLFDLHHLVRVVCLLRDRVHGPPPPPGSPATAAYGRTRYTDARSVRAHLDEAHATASRLFMRVDDWYEHMLAPWIPPPPPPHGMARVVGGHPGYAPGYAMPPPPLSQQQQHMPLTADQAGYPPGPPPLPPSVPPQFDRGGSMYPAPPPDVDEDALQPPPPPRFLGGPPPPSAAGYRPPTADPTSQGYSDPRAPSLGSPEDFPVRDRDWPRFDAPPYHGHQAQGDFKSPTPLSASMPVPPPASTRPWPDAHNGGRGHAFGGSGVQFAAHHVLAPQKPPPLDLSDRIPPIQSPPGARYASVTGTGAEASVAAAAANPSRVTAQGGGAVGGQAMDDMGGEDDDEGDDNDDGDEEDDDEDEAHTRRKRARKIGHPAVGHCLSCKTTEAPEWRRGPMGRGTLCNACGLHWAKLRRKLGDNAPMRGPPPGACGASASAAAATTTTPSSSSLSRVPTSTDSSSPAPTPAVGTVAAPTDAPPRAARGTRGGRRALSTTRRAAAARERQAPAQEDE</sequence>
<evidence type="ECO:0000259" key="8">
    <source>
        <dbReference type="PROSITE" id="PS50114"/>
    </source>
</evidence>
<feature type="region of interest" description="Disordered" evidence="7">
    <location>
        <begin position="695"/>
        <end position="789"/>
    </location>
</feature>
<keyword evidence="4" id="KW-0805">Transcription regulation</keyword>
<dbReference type="OrthoDB" id="2162994at2759"/>
<feature type="compositionally biased region" description="Low complexity" evidence="7">
    <location>
        <begin position="155"/>
        <end position="186"/>
    </location>
</feature>
<evidence type="ECO:0000256" key="3">
    <source>
        <dbReference type="ARBA" id="ARBA00022833"/>
    </source>
</evidence>
<dbReference type="OMA" id="HAMDESE"/>
<dbReference type="VEuPathDB" id="FungiDB:AMAG_00738"/>
<dbReference type="InterPro" id="IPR013088">
    <property type="entry name" value="Znf_NHR/GATA"/>
</dbReference>
<dbReference type="STRING" id="578462.A0A0L0RXC6"/>
<feature type="compositionally biased region" description="Low complexity" evidence="7">
    <location>
        <begin position="707"/>
        <end position="775"/>
    </location>
</feature>
<feature type="region of interest" description="Disordered" evidence="7">
    <location>
        <begin position="594"/>
        <end position="652"/>
    </location>
</feature>
<feature type="compositionally biased region" description="Low complexity" evidence="7">
    <location>
        <begin position="200"/>
        <end position="214"/>
    </location>
</feature>
<feature type="compositionally biased region" description="Pro residues" evidence="7">
    <location>
        <begin position="404"/>
        <end position="415"/>
    </location>
</feature>
<dbReference type="SUPFAM" id="SSF57716">
    <property type="entry name" value="Glucocorticoid receptor-like (DNA-binding domain)"/>
    <property type="match status" value="1"/>
</dbReference>
<dbReference type="Gene3D" id="3.30.50.10">
    <property type="entry name" value="Erythroid Transcription Factor GATA-1, subunit A"/>
    <property type="match status" value="1"/>
</dbReference>
<accession>A0A0L0RXC6</accession>
<reference evidence="9 10" key="1">
    <citation type="submission" date="2009-11" db="EMBL/GenBank/DDBJ databases">
        <title>Annotation of Allomyces macrogynus ATCC 38327.</title>
        <authorList>
            <consortium name="The Broad Institute Genome Sequencing Platform"/>
            <person name="Russ C."/>
            <person name="Cuomo C."/>
            <person name="Burger G."/>
            <person name="Gray M.W."/>
            <person name="Holland P.W.H."/>
            <person name="King N."/>
            <person name="Lang F.B.F."/>
            <person name="Roger A.J."/>
            <person name="Ruiz-Trillo I."/>
            <person name="Young S.K."/>
            <person name="Zeng Q."/>
            <person name="Gargeya S."/>
            <person name="Fitzgerald M."/>
            <person name="Haas B."/>
            <person name="Abouelleil A."/>
            <person name="Alvarado L."/>
            <person name="Arachchi H.M."/>
            <person name="Berlin A."/>
            <person name="Chapman S.B."/>
            <person name="Gearin G."/>
            <person name="Goldberg J."/>
            <person name="Griggs A."/>
            <person name="Gujja S."/>
            <person name="Hansen M."/>
            <person name="Heiman D."/>
            <person name="Howarth C."/>
            <person name="Larimer J."/>
            <person name="Lui A."/>
            <person name="MacDonald P.J.P."/>
            <person name="McCowen C."/>
            <person name="Montmayeur A."/>
            <person name="Murphy C."/>
            <person name="Neiman D."/>
            <person name="Pearson M."/>
            <person name="Priest M."/>
            <person name="Roberts A."/>
            <person name="Saif S."/>
            <person name="Shea T."/>
            <person name="Sisk P."/>
            <person name="Stolte C."/>
            <person name="Sykes S."/>
            <person name="Wortman J."/>
            <person name="Nusbaum C."/>
            <person name="Birren B."/>
        </authorList>
    </citation>
    <scope>NUCLEOTIDE SEQUENCE [LARGE SCALE GENOMIC DNA]</scope>
    <source>
        <strain evidence="9 10">ATCC 38327</strain>
    </source>
</reference>
<evidence type="ECO:0000256" key="2">
    <source>
        <dbReference type="ARBA" id="ARBA00022771"/>
    </source>
</evidence>
<dbReference type="CDD" id="cd00202">
    <property type="entry name" value="ZnF_GATA"/>
    <property type="match status" value="1"/>
</dbReference>
<keyword evidence="3" id="KW-0862">Zinc</keyword>
<dbReference type="Proteomes" id="UP000054350">
    <property type="component" value="Unassembled WGS sequence"/>
</dbReference>
<protein>
    <recommendedName>
        <fullName evidence="8">GATA-type domain-containing protein</fullName>
    </recommendedName>
</protein>
<feature type="compositionally biased region" description="Basic residues" evidence="7">
    <location>
        <begin position="642"/>
        <end position="651"/>
    </location>
</feature>
<feature type="compositionally biased region" description="Basic and acidic residues" evidence="7">
    <location>
        <begin position="483"/>
        <end position="492"/>
    </location>
</feature>
<feature type="compositionally biased region" description="Acidic residues" evidence="7">
    <location>
        <begin position="616"/>
        <end position="639"/>
    </location>
</feature>
<keyword evidence="5" id="KW-0804">Transcription</keyword>
<proteinExistence type="predicted"/>
<evidence type="ECO:0000256" key="5">
    <source>
        <dbReference type="ARBA" id="ARBA00023163"/>
    </source>
</evidence>
<name>A0A0L0RXC6_ALLM3</name>
<evidence type="ECO:0000256" key="4">
    <source>
        <dbReference type="ARBA" id="ARBA00023015"/>
    </source>
</evidence>
<dbReference type="EMBL" id="GG745328">
    <property type="protein sequence ID" value="KNE54784.1"/>
    <property type="molecule type" value="Genomic_DNA"/>
</dbReference>
<dbReference type="eggNOG" id="KOG1601">
    <property type="taxonomic scope" value="Eukaryota"/>
</dbReference>
<dbReference type="GO" id="GO:0008270">
    <property type="term" value="F:zinc ion binding"/>
    <property type="evidence" value="ECO:0007669"/>
    <property type="project" value="UniProtKB-KW"/>
</dbReference>
<feature type="compositionally biased region" description="Gly residues" evidence="7">
    <location>
        <begin position="534"/>
        <end position="544"/>
    </location>
</feature>
<keyword evidence="10" id="KW-1185">Reference proteome</keyword>
<dbReference type="PANTHER" id="PTHR47172">
    <property type="entry name" value="OS01G0976800 PROTEIN"/>
    <property type="match status" value="1"/>
</dbReference>
<evidence type="ECO:0000256" key="6">
    <source>
        <dbReference type="PROSITE-ProRule" id="PRU00094"/>
    </source>
</evidence>
<feature type="compositionally biased region" description="Low complexity" evidence="7">
    <location>
        <begin position="132"/>
        <end position="143"/>
    </location>
</feature>
<keyword evidence="1" id="KW-0479">Metal-binding</keyword>
<evidence type="ECO:0000313" key="10">
    <source>
        <dbReference type="Proteomes" id="UP000054350"/>
    </source>
</evidence>
<dbReference type="PROSITE" id="PS50114">
    <property type="entry name" value="GATA_ZN_FINGER_2"/>
    <property type="match status" value="1"/>
</dbReference>
<feature type="domain" description="GATA-type" evidence="8">
    <location>
        <begin position="658"/>
        <end position="686"/>
    </location>
</feature>
<feature type="compositionally biased region" description="Pro residues" evidence="7">
    <location>
        <begin position="215"/>
        <end position="234"/>
    </location>
</feature>
<evidence type="ECO:0000256" key="1">
    <source>
        <dbReference type="ARBA" id="ARBA00022723"/>
    </source>
</evidence>
<evidence type="ECO:0000256" key="7">
    <source>
        <dbReference type="SAM" id="MobiDB-lite"/>
    </source>
</evidence>
<feature type="compositionally biased region" description="Pro residues" evidence="7">
    <location>
        <begin position="242"/>
        <end position="255"/>
    </location>
</feature>
<keyword evidence="2 6" id="KW-0863">Zinc-finger</keyword>